<dbReference type="InterPro" id="IPR052783">
    <property type="entry name" value="Metabolic/Drug-Res_Regulator"/>
</dbReference>
<evidence type="ECO:0000256" key="4">
    <source>
        <dbReference type="ARBA" id="ARBA00023242"/>
    </source>
</evidence>
<feature type="region of interest" description="Disordered" evidence="5">
    <location>
        <begin position="1"/>
        <end position="20"/>
    </location>
</feature>
<dbReference type="PROSITE" id="PS50048">
    <property type="entry name" value="ZN2_CY6_FUNGAL_2"/>
    <property type="match status" value="1"/>
</dbReference>
<dbReference type="Pfam" id="PF00172">
    <property type="entry name" value="Zn_clus"/>
    <property type="match status" value="1"/>
</dbReference>
<dbReference type="CDD" id="cd00067">
    <property type="entry name" value="GAL4"/>
    <property type="match status" value="1"/>
</dbReference>
<dbReference type="PANTHER" id="PTHR47655">
    <property type="entry name" value="QUINIC ACID UTILIZATION ACTIVATOR"/>
    <property type="match status" value="1"/>
</dbReference>
<accession>A0ABR0KE23</accession>
<dbReference type="InterPro" id="IPR001138">
    <property type="entry name" value="Zn2Cys6_DnaBD"/>
</dbReference>
<evidence type="ECO:0000256" key="5">
    <source>
        <dbReference type="SAM" id="MobiDB-lite"/>
    </source>
</evidence>
<dbReference type="SUPFAM" id="SSF57701">
    <property type="entry name" value="Zn2/Cys6 DNA-binding domain"/>
    <property type="match status" value="1"/>
</dbReference>
<evidence type="ECO:0000256" key="2">
    <source>
        <dbReference type="ARBA" id="ARBA00023125"/>
    </source>
</evidence>
<keyword evidence="1" id="KW-0805">Transcription regulation</keyword>
<dbReference type="InterPro" id="IPR036864">
    <property type="entry name" value="Zn2-C6_fun-type_DNA-bd_sf"/>
</dbReference>
<name>A0ABR0KE23_9EURO</name>
<comment type="caution">
    <text evidence="7">The sequence shown here is derived from an EMBL/GenBank/DDBJ whole genome shotgun (WGS) entry which is preliminary data.</text>
</comment>
<evidence type="ECO:0000313" key="8">
    <source>
        <dbReference type="Proteomes" id="UP001345013"/>
    </source>
</evidence>
<reference evidence="7 8" key="1">
    <citation type="submission" date="2023-08" db="EMBL/GenBank/DDBJ databases">
        <title>Black Yeasts Isolated from many extreme environments.</title>
        <authorList>
            <person name="Coleine C."/>
            <person name="Stajich J.E."/>
            <person name="Selbmann L."/>
        </authorList>
    </citation>
    <scope>NUCLEOTIDE SEQUENCE [LARGE SCALE GENOMIC DNA]</scope>
    <source>
        <strain evidence="7 8">CCFEE 5885</strain>
    </source>
</reference>
<protein>
    <submittedName>
        <fullName evidence="7">Fluconazole resistance protein 1</fullName>
    </submittedName>
</protein>
<gene>
    <name evidence="7" type="primary">FCR1_1</name>
    <name evidence="7" type="ORF">LTR24_003832</name>
</gene>
<dbReference type="EMBL" id="JAVRRG010000037">
    <property type="protein sequence ID" value="KAK5094024.1"/>
    <property type="molecule type" value="Genomic_DNA"/>
</dbReference>
<feature type="compositionally biased region" description="Polar residues" evidence="5">
    <location>
        <begin position="209"/>
        <end position="227"/>
    </location>
</feature>
<dbReference type="PANTHER" id="PTHR47655:SF3">
    <property type="entry name" value="ZN(II)2CYS6 TRANSCRIPTION FACTOR (EUROFUNG)"/>
    <property type="match status" value="1"/>
</dbReference>
<organism evidence="7 8">
    <name type="scientific">Lithohypha guttulata</name>
    <dbReference type="NCBI Taxonomy" id="1690604"/>
    <lineage>
        <taxon>Eukaryota</taxon>
        <taxon>Fungi</taxon>
        <taxon>Dikarya</taxon>
        <taxon>Ascomycota</taxon>
        <taxon>Pezizomycotina</taxon>
        <taxon>Eurotiomycetes</taxon>
        <taxon>Chaetothyriomycetidae</taxon>
        <taxon>Chaetothyriales</taxon>
        <taxon>Trichomeriaceae</taxon>
        <taxon>Lithohypha</taxon>
    </lineage>
</organism>
<feature type="domain" description="Zn(2)-C6 fungal-type" evidence="6">
    <location>
        <begin position="27"/>
        <end position="56"/>
    </location>
</feature>
<feature type="region of interest" description="Disordered" evidence="5">
    <location>
        <begin position="209"/>
        <end position="228"/>
    </location>
</feature>
<evidence type="ECO:0000259" key="6">
    <source>
        <dbReference type="PROSITE" id="PS50048"/>
    </source>
</evidence>
<keyword evidence="3" id="KW-0804">Transcription</keyword>
<evidence type="ECO:0000256" key="3">
    <source>
        <dbReference type="ARBA" id="ARBA00023163"/>
    </source>
</evidence>
<evidence type="ECO:0000313" key="7">
    <source>
        <dbReference type="EMBL" id="KAK5094024.1"/>
    </source>
</evidence>
<dbReference type="SMART" id="SM00066">
    <property type="entry name" value="GAL4"/>
    <property type="match status" value="1"/>
</dbReference>
<dbReference type="PROSITE" id="PS00463">
    <property type="entry name" value="ZN2_CY6_FUNGAL_1"/>
    <property type="match status" value="1"/>
</dbReference>
<keyword evidence="4" id="KW-0539">Nucleus</keyword>
<sequence>MGSRTTSPPAEPSSPVDGGIRKRVCKACDRCRLKKSKCDGSSPCGRCKADNAICVFGERKKSHDKVYPKGYVEMLEKQQLQLVQGLQELYRRVKTGEGWGDEPLKEVNGLPLTHDILERLGALTQDGLAQSAHFEEDFGSLQSRLVANGAGYMQRGISFDTNSEADQSPMFDPSVHYTPVFANPFQSQYPPTPPMDRPHASVVKTSSPLKTQTNTSAPQFTQQSPWQPESAEIEGTGYNLTYGSPSFDANMQAMPLAARMSAQMFQTTDMAINPCMTMKNWHGMVDDNMQQYYEAGIYT</sequence>
<evidence type="ECO:0000256" key="1">
    <source>
        <dbReference type="ARBA" id="ARBA00023015"/>
    </source>
</evidence>
<dbReference type="Proteomes" id="UP001345013">
    <property type="component" value="Unassembled WGS sequence"/>
</dbReference>
<keyword evidence="2" id="KW-0238">DNA-binding</keyword>
<dbReference type="Gene3D" id="4.10.240.10">
    <property type="entry name" value="Zn(2)-C6 fungal-type DNA-binding domain"/>
    <property type="match status" value="1"/>
</dbReference>
<keyword evidence="8" id="KW-1185">Reference proteome</keyword>
<proteinExistence type="predicted"/>